<name>L8J714_9GAMM</name>
<dbReference type="Proteomes" id="UP000011134">
    <property type="component" value="Unassembled WGS sequence"/>
</dbReference>
<organism evidence="1 2">
    <name type="scientific">Photobacterium marinum</name>
    <dbReference type="NCBI Taxonomy" id="1056511"/>
    <lineage>
        <taxon>Bacteria</taxon>
        <taxon>Pseudomonadati</taxon>
        <taxon>Pseudomonadota</taxon>
        <taxon>Gammaproteobacteria</taxon>
        <taxon>Vibrionales</taxon>
        <taxon>Vibrionaceae</taxon>
        <taxon>Photobacterium</taxon>
    </lineage>
</organism>
<comment type="caution">
    <text evidence="1">The sequence shown here is derived from an EMBL/GenBank/DDBJ whole genome shotgun (WGS) entry which is preliminary data.</text>
</comment>
<dbReference type="EMBL" id="AMZO01000025">
    <property type="protein sequence ID" value="ELR64581.1"/>
    <property type="molecule type" value="Genomic_DNA"/>
</dbReference>
<gene>
    <name evidence="1" type="ORF">C942_02394</name>
</gene>
<dbReference type="InterPro" id="IPR029074">
    <property type="entry name" value="Imm49"/>
</dbReference>
<protein>
    <submittedName>
        <fullName evidence="1">Uncharacterized protein</fullName>
    </submittedName>
</protein>
<reference evidence="1 2" key="1">
    <citation type="submission" date="2012-12" db="EMBL/GenBank/DDBJ databases">
        <title>Genome Assembly of Photobacterium sp. AK15.</title>
        <authorList>
            <person name="Khatri I."/>
            <person name="Vaidya B."/>
            <person name="Srinivas T.N.R."/>
            <person name="Subramanian S."/>
            <person name="Pinnaka A."/>
        </authorList>
    </citation>
    <scope>NUCLEOTIDE SEQUENCE [LARGE SCALE GENOMIC DNA]</scope>
    <source>
        <strain evidence="1 2">AK15</strain>
    </source>
</reference>
<sequence>MADAHVHSDETDFTFVDFIKGLFSPEADIGLLLVKAMEATDPEGMHPERADYILNTRVPLLALYRCFLSDEQEEFAEKLDEALKSHEDWWSNDASDPEGWISLELVAVLALAYMNKGWTVPVESDYIPQWLVTGKYL</sequence>
<accession>L8J714</accession>
<evidence type="ECO:0000313" key="2">
    <source>
        <dbReference type="Proteomes" id="UP000011134"/>
    </source>
</evidence>
<evidence type="ECO:0000313" key="1">
    <source>
        <dbReference type="EMBL" id="ELR64581.1"/>
    </source>
</evidence>
<dbReference type="Pfam" id="PF15575">
    <property type="entry name" value="Imm49"/>
    <property type="match status" value="1"/>
</dbReference>
<dbReference type="PATRIC" id="fig|1056511.3.peg.3469"/>
<keyword evidence="2" id="KW-1185">Reference proteome</keyword>
<dbReference type="AlphaFoldDB" id="L8J714"/>
<proteinExistence type="predicted"/>